<protein>
    <recommendedName>
        <fullName evidence="3">Cytokinin riboside 5'-monophosphate phosphoribohydrolase</fullName>
    </recommendedName>
</protein>
<dbReference type="InterPro" id="IPR041164">
    <property type="entry name" value="LDcluster4"/>
</dbReference>
<evidence type="ECO:0000313" key="1">
    <source>
        <dbReference type="EMBL" id="RUS17477.1"/>
    </source>
</evidence>
<dbReference type="GO" id="GO:0016799">
    <property type="term" value="F:hydrolase activity, hydrolyzing N-glycosyl compounds"/>
    <property type="evidence" value="ECO:0007669"/>
    <property type="project" value="TreeGrafter"/>
</dbReference>
<name>A0A433PIU5_9FUNG</name>
<dbReference type="Pfam" id="PF18306">
    <property type="entry name" value="LDcluster4"/>
    <property type="match status" value="1"/>
</dbReference>
<dbReference type="EMBL" id="RBNJ01023072">
    <property type="protein sequence ID" value="RUS17477.1"/>
    <property type="molecule type" value="Genomic_DNA"/>
</dbReference>
<gene>
    <name evidence="1" type="ORF">BC938DRAFT_476246</name>
</gene>
<keyword evidence="2" id="KW-1185">Reference proteome</keyword>
<dbReference type="GO" id="GO:0005829">
    <property type="term" value="C:cytosol"/>
    <property type="evidence" value="ECO:0007669"/>
    <property type="project" value="TreeGrafter"/>
</dbReference>
<comment type="caution">
    <text evidence="1">The sequence shown here is derived from an EMBL/GenBank/DDBJ whole genome shotgun (WGS) entry which is preliminary data.</text>
</comment>
<dbReference type="AlphaFoldDB" id="A0A433PIU5"/>
<evidence type="ECO:0000313" key="2">
    <source>
        <dbReference type="Proteomes" id="UP000274822"/>
    </source>
</evidence>
<dbReference type="PANTHER" id="PTHR31223:SF70">
    <property type="entry name" value="LOG FAMILY PROTEIN YJL055W"/>
    <property type="match status" value="1"/>
</dbReference>
<feature type="non-terminal residue" evidence="1">
    <location>
        <position position="140"/>
    </location>
</feature>
<dbReference type="GO" id="GO:0009691">
    <property type="term" value="P:cytokinin biosynthetic process"/>
    <property type="evidence" value="ECO:0007669"/>
    <property type="project" value="TreeGrafter"/>
</dbReference>
<evidence type="ECO:0008006" key="3">
    <source>
        <dbReference type="Google" id="ProtNLM"/>
    </source>
</evidence>
<dbReference type="PANTHER" id="PTHR31223">
    <property type="entry name" value="LOG FAMILY PROTEIN YJL055W"/>
    <property type="match status" value="1"/>
</dbReference>
<reference evidence="1 2" key="1">
    <citation type="journal article" date="2018" name="New Phytol.">
        <title>Phylogenomics of Endogonaceae and evolution of mycorrhizas within Mucoromycota.</title>
        <authorList>
            <person name="Chang Y."/>
            <person name="Desiro A."/>
            <person name="Na H."/>
            <person name="Sandor L."/>
            <person name="Lipzen A."/>
            <person name="Clum A."/>
            <person name="Barry K."/>
            <person name="Grigoriev I.V."/>
            <person name="Martin F.M."/>
            <person name="Stajich J.E."/>
            <person name="Smith M.E."/>
            <person name="Bonito G."/>
            <person name="Spatafora J.W."/>
        </authorList>
    </citation>
    <scope>NUCLEOTIDE SEQUENCE [LARGE SCALE GENOMIC DNA]</scope>
    <source>
        <strain evidence="1 2">AD002</strain>
    </source>
</reference>
<dbReference type="Gene3D" id="3.40.50.450">
    <property type="match status" value="1"/>
</dbReference>
<accession>A0A433PIU5</accession>
<dbReference type="Proteomes" id="UP000274822">
    <property type="component" value="Unassembled WGS sequence"/>
</dbReference>
<proteinExistence type="predicted"/>
<organism evidence="1 2">
    <name type="scientific">Jimgerdemannia flammicorona</name>
    <dbReference type="NCBI Taxonomy" id="994334"/>
    <lineage>
        <taxon>Eukaryota</taxon>
        <taxon>Fungi</taxon>
        <taxon>Fungi incertae sedis</taxon>
        <taxon>Mucoromycota</taxon>
        <taxon>Mucoromycotina</taxon>
        <taxon>Endogonomycetes</taxon>
        <taxon>Endogonales</taxon>
        <taxon>Endogonaceae</taxon>
        <taxon>Jimgerdemannia</taxon>
    </lineage>
</organism>
<sequence>MTQKWLKPPDRSLNKIFLHLSSKQSTMASTPTRTICVFCGSTDPSSPEYFEQAEELGRAFLANNFALVYGGGTLGLMGVLARTIHEGGGSVTGIIPEPLYEFSGTGFGKVERVKDMHTKKARFNELVRVLSGYIVYDVAD</sequence>
<dbReference type="SUPFAM" id="SSF102405">
    <property type="entry name" value="MCP/YpsA-like"/>
    <property type="match status" value="1"/>
</dbReference>